<keyword evidence="4" id="KW-0963">Cytoplasm</keyword>
<evidence type="ECO:0000256" key="3">
    <source>
        <dbReference type="ARBA" id="ARBA00021644"/>
    </source>
</evidence>
<dbReference type="InterPro" id="IPR017441">
    <property type="entry name" value="Protein_kinase_ATP_BS"/>
</dbReference>
<keyword evidence="8 15" id="KW-0547">Nucleotide-binding</keyword>
<comment type="catalytic activity">
    <reaction evidence="14">
        <text>L-seryl-[protein] + ATP = O-phospho-L-seryl-[protein] + ADP + H(+)</text>
        <dbReference type="Rhea" id="RHEA:17989"/>
        <dbReference type="Rhea" id="RHEA-COMP:9863"/>
        <dbReference type="Rhea" id="RHEA-COMP:11604"/>
        <dbReference type="ChEBI" id="CHEBI:15378"/>
        <dbReference type="ChEBI" id="CHEBI:29999"/>
        <dbReference type="ChEBI" id="CHEBI:30616"/>
        <dbReference type="ChEBI" id="CHEBI:83421"/>
        <dbReference type="ChEBI" id="CHEBI:456216"/>
        <dbReference type="EC" id="2.7.11.1"/>
    </reaction>
</comment>
<dbReference type="InterPro" id="IPR000719">
    <property type="entry name" value="Prot_kinase_dom"/>
</dbReference>
<evidence type="ECO:0000313" key="17">
    <source>
        <dbReference type="EMBL" id="KAK6644035.1"/>
    </source>
</evidence>
<protein>
    <recommendedName>
        <fullName evidence="3">Serine/threonine-protein kinase ULK3</fullName>
        <ecNumber evidence="2">2.7.11.1</ecNumber>
    </recommendedName>
    <alternativeName>
        <fullName evidence="12">Unc-51-like kinase 3</fullName>
    </alternativeName>
</protein>
<dbReference type="EC" id="2.7.11.1" evidence="2"/>
<dbReference type="PROSITE" id="PS00108">
    <property type="entry name" value="PROTEIN_KINASE_ST"/>
    <property type="match status" value="1"/>
</dbReference>
<dbReference type="Pfam" id="PF00069">
    <property type="entry name" value="Pkinase"/>
    <property type="match status" value="1"/>
</dbReference>
<dbReference type="GO" id="GO:0005524">
    <property type="term" value="F:ATP binding"/>
    <property type="evidence" value="ECO:0007669"/>
    <property type="project" value="UniProtKB-UniRule"/>
</dbReference>
<dbReference type="Proteomes" id="UP001372834">
    <property type="component" value="Unassembled WGS sequence"/>
</dbReference>
<dbReference type="GO" id="GO:0005829">
    <property type="term" value="C:cytosol"/>
    <property type="evidence" value="ECO:0007669"/>
    <property type="project" value="TreeGrafter"/>
</dbReference>
<evidence type="ECO:0000256" key="15">
    <source>
        <dbReference type="PROSITE-ProRule" id="PRU10141"/>
    </source>
</evidence>
<dbReference type="SMART" id="SM00745">
    <property type="entry name" value="MIT"/>
    <property type="match status" value="2"/>
</dbReference>
<keyword evidence="9" id="KW-0418">Kinase</keyword>
<dbReference type="Pfam" id="PF00653">
    <property type="entry name" value="BIR"/>
    <property type="match status" value="1"/>
</dbReference>
<dbReference type="GO" id="GO:0061709">
    <property type="term" value="P:reticulophagy"/>
    <property type="evidence" value="ECO:0007669"/>
    <property type="project" value="TreeGrafter"/>
</dbReference>
<dbReference type="FunFam" id="1.10.510.10:FF:000571">
    <property type="entry name" value="Maternal embryonic leucine zipper kinase"/>
    <property type="match status" value="1"/>
</dbReference>
<reference evidence="17 18" key="1">
    <citation type="submission" date="2023-10" db="EMBL/GenBank/DDBJ databases">
        <title>Genomes of two closely related lineages of the louse Polyplax serrata with different host specificities.</title>
        <authorList>
            <person name="Martinu J."/>
            <person name="Tarabai H."/>
            <person name="Stefka J."/>
            <person name="Hypsa V."/>
        </authorList>
    </citation>
    <scope>NUCLEOTIDE SEQUENCE [LARGE SCALE GENOMIC DNA]</scope>
    <source>
        <strain evidence="17">HR10_N</strain>
    </source>
</reference>
<evidence type="ECO:0000256" key="6">
    <source>
        <dbReference type="ARBA" id="ARBA00022679"/>
    </source>
</evidence>
<dbReference type="FunFam" id="3.30.200.20:FF:000042">
    <property type="entry name" value="Aurora kinase A"/>
    <property type="match status" value="1"/>
</dbReference>
<dbReference type="SMART" id="SM00220">
    <property type="entry name" value="S_TKc"/>
    <property type="match status" value="1"/>
</dbReference>
<dbReference type="SUPFAM" id="SSF56112">
    <property type="entry name" value="Protein kinase-like (PK-like)"/>
    <property type="match status" value="1"/>
</dbReference>
<dbReference type="SUPFAM" id="SSF116846">
    <property type="entry name" value="MIT domain"/>
    <property type="match status" value="2"/>
</dbReference>
<dbReference type="CDD" id="cd00022">
    <property type="entry name" value="BIR"/>
    <property type="match status" value="1"/>
</dbReference>
<dbReference type="GO" id="GO:0034727">
    <property type="term" value="P:piecemeal microautophagy of the nucleus"/>
    <property type="evidence" value="ECO:0007669"/>
    <property type="project" value="TreeGrafter"/>
</dbReference>
<evidence type="ECO:0000256" key="4">
    <source>
        <dbReference type="ARBA" id="ARBA00022490"/>
    </source>
</evidence>
<dbReference type="InterPro" id="IPR045269">
    <property type="entry name" value="Atg1-like"/>
</dbReference>
<keyword evidence="11" id="KW-0072">Autophagy</keyword>
<dbReference type="GO" id="GO:0042594">
    <property type="term" value="P:response to starvation"/>
    <property type="evidence" value="ECO:0007669"/>
    <property type="project" value="TreeGrafter"/>
</dbReference>
<evidence type="ECO:0000256" key="7">
    <source>
        <dbReference type="ARBA" id="ARBA00022737"/>
    </source>
</evidence>
<dbReference type="Gene3D" id="1.10.510.10">
    <property type="entry name" value="Transferase(Phosphotransferase) domain 1"/>
    <property type="match status" value="1"/>
</dbReference>
<evidence type="ECO:0000256" key="2">
    <source>
        <dbReference type="ARBA" id="ARBA00012513"/>
    </source>
</evidence>
<dbReference type="PROSITE" id="PS50143">
    <property type="entry name" value="BIR_REPEAT_2"/>
    <property type="match status" value="1"/>
</dbReference>
<dbReference type="GO" id="GO:0034045">
    <property type="term" value="C:phagophore assembly site membrane"/>
    <property type="evidence" value="ECO:0007669"/>
    <property type="project" value="TreeGrafter"/>
</dbReference>
<keyword evidence="10 15" id="KW-0067">ATP-binding</keyword>
<dbReference type="InterPro" id="IPR001370">
    <property type="entry name" value="BIR_rpt"/>
</dbReference>
<evidence type="ECO:0000256" key="11">
    <source>
        <dbReference type="ARBA" id="ARBA00023006"/>
    </source>
</evidence>
<evidence type="ECO:0000259" key="16">
    <source>
        <dbReference type="PROSITE" id="PS50011"/>
    </source>
</evidence>
<evidence type="ECO:0000256" key="10">
    <source>
        <dbReference type="ARBA" id="ARBA00022840"/>
    </source>
</evidence>
<feature type="domain" description="Protein kinase" evidence="16">
    <location>
        <begin position="172"/>
        <end position="428"/>
    </location>
</feature>
<dbReference type="GO" id="GO:0004674">
    <property type="term" value="F:protein serine/threonine kinase activity"/>
    <property type="evidence" value="ECO:0007669"/>
    <property type="project" value="UniProtKB-KW"/>
</dbReference>
<comment type="catalytic activity">
    <reaction evidence="13">
        <text>L-threonyl-[protein] + ATP = O-phospho-L-threonyl-[protein] + ADP + H(+)</text>
        <dbReference type="Rhea" id="RHEA:46608"/>
        <dbReference type="Rhea" id="RHEA-COMP:11060"/>
        <dbReference type="Rhea" id="RHEA-COMP:11605"/>
        <dbReference type="ChEBI" id="CHEBI:15378"/>
        <dbReference type="ChEBI" id="CHEBI:30013"/>
        <dbReference type="ChEBI" id="CHEBI:30616"/>
        <dbReference type="ChEBI" id="CHEBI:61977"/>
        <dbReference type="ChEBI" id="CHEBI:456216"/>
        <dbReference type="EC" id="2.7.11.1"/>
    </reaction>
</comment>
<organism evidence="17 18">
    <name type="scientific">Polyplax serrata</name>
    <name type="common">Common mouse louse</name>
    <dbReference type="NCBI Taxonomy" id="468196"/>
    <lineage>
        <taxon>Eukaryota</taxon>
        <taxon>Metazoa</taxon>
        <taxon>Ecdysozoa</taxon>
        <taxon>Arthropoda</taxon>
        <taxon>Hexapoda</taxon>
        <taxon>Insecta</taxon>
        <taxon>Pterygota</taxon>
        <taxon>Neoptera</taxon>
        <taxon>Paraneoptera</taxon>
        <taxon>Psocodea</taxon>
        <taxon>Troctomorpha</taxon>
        <taxon>Phthiraptera</taxon>
        <taxon>Anoplura</taxon>
        <taxon>Polyplacidae</taxon>
        <taxon>Polyplax</taxon>
    </lineage>
</organism>
<dbReference type="Gene3D" id="1.20.58.80">
    <property type="entry name" value="Phosphotransferase system, lactose/cellobiose-type IIA subunit"/>
    <property type="match status" value="2"/>
</dbReference>
<keyword evidence="7" id="KW-0677">Repeat</keyword>
<dbReference type="SUPFAM" id="SSF57924">
    <property type="entry name" value="Inhibitor of apoptosis (IAP) repeat"/>
    <property type="match status" value="1"/>
</dbReference>
<dbReference type="InterPro" id="IPR007330">
    <property type="entry name" value="MIT_dom"/>
</dbReference>
<dbReference type="GO" id="GO:0000045">
    <property type="term" value="P:autophagosome assembly"/>
    <property type="evidence" value="ECO:0007669"/>
    <property type="project" value="TreeGrafter"/>
</dbReference>
<proteinExistence type="predicted"/>
<name>A0AAN8XNU4_POLSC</name>
<evidence type="ECO:0000256" key="12">
    <source>
        <dbReference type="ARBA" id="ARBA00032242"/>
    </source>
</evidence>
<dbReference type="Gene3D" id="3.30.200.20">
    <property type="entry name" value="Phosphorylase Kinase, domain 1"/>
    <property type="match status" value="1"/>
</dbReference>
<dbReference type="Gene3D" id="1.10.1170.10">
    <property type="entry name" value="Inhibitor Of Apoptosis Protein (2mihbC-IAP-1), Chain A"/>
    <property type="match status" value="1"/>
</dbReference>
<dbReference type="InterPro" id="IPR008271">
    <property type="entry name" value="Ser/Thr_kinase_AS"/>
</dbReference>
<comment type="subcellular location">
    <subcellularLocation>
        <location evidence="1">Cytoplasm</location>
    </subcellularLocation>
</comment>
<evidence type="ECO:0000256" key="9">
    <source>
        <dbReference type="ARBA" id="ARBA00022777"/>
    </source>
</evidence>
<keyword evidence="6" id="KW-0808">Transferase</keyword>
<dbReference type="Pfam" id="PF04212">
    <property type="entry name" value="MIT"/>
    <property type="match status" value="1"/>
</dbReference>
<evidence type="ECO:0000256" key="1">
    <source>
        <dbReference type="ARBA" id="ARBA00004496"/>
    </source>
</evidence>
<dbReference type="InterPro" id="IPR011009">
    <property type="entry name" value="Kinase-like_dom_sf"/>
</dbReference>
<feature type="binding site" evidence="15">
    <location>
        <position position="206"/>
    </location>
    <ligand>
        <name>ATP</name>
        <dbReference type="ChEBI" id="CHEBI:30616"/>
    </ligand>
</feature>
<dbReference type="InterPro" id="IPR036181">
    <property type="entry name" value="MIT_dom_sf"/>
</dbReference>
<dbReference type="EMBL" id="JAWJWE010000001">
    <property type="protein sequence ID" value="KAK6644035.1"/>
    <property type="molecule type" value="Genomic_DNA"/>
</dbReference>
<dbReference type="PROSITE" id="PS00107">
    <property type="entry name" value="PROTEIN_KINASE_ATP"/>
    <property type="match status" value="1"/>
</dbReference>
<keyword evidence="5" id="KW-0723">Serine/threonine-protein kinase</keyword>
<dbReference type="GO" id="GO:0010506">
    <property type="term" value="P:regulation of autophagy"/>
    <property type="evidence" value="ECO:0007669"/>
    <property type="project" value="InterPro"/>
</dbReference>
<accession>A0AAN8XNU4</accession>
<dbReference type="PANTHER" id="PTHR24348:SF65">
    <property type="entry name" value="SERINE_THREONINE-PROTEIN KINASE ULK3"/>
    <property type="match status" value="1"/>
</dbReference>
<comment type="caution">
    <text evidence="17">The sequence shown here is derived from an EMBL/GenBank/DDBJ whole genome shotgun (WGS) entry which is preliminary data.</text>
</comment>
<evidence type="ECO:0000256" key="5">
    <source>
        <dbReference type="ARBA" id="ARBA00022527"/>
    </source>
</evidence>
<evidence type="ECO:0000256" key="13">
    <source>
        <dbReference type="ARBA" id="ARBA00047899"/>
    </source>
</evidence>
<dbReference type="GO" id="GO:0000422">
    <property type="term" value="P:autophagy of mitochondrion"/>
    <property type="evidence" value="ECO:0007669"/>
    <property type="project" value="TreeGrafter"/>
</dbReference>
<dbReference type="AlphaFoldDB" id="A0AAN8XNU4"/>
<gene>
    <name evidence="17" type="ORF">RUM43_000300</name>
</gene>
<evidence type="ECO:0000256" key="14">
    <source>
        <dbReference type="ARBA" id="ARBA00048679"/>
    </source>
</evidence>
<evidence type="ECO:0000256" key="8">
    <source>
        <dbReference type="ARBA" id="ARBA00022741"/>
    </source>
</evidence>
<dbReference type="PANTHER" id="PTHR24348">
    <property type="entry name" value="SERINE/THREONINE-PROTEIN KINASE UNC-51-RELATED"/>
    <property type="match status" value="1"/>
</dbReference>
<dbReference type="PROSITE" id="PS50011">
    <property type="entry name" value="PROTEIN_KINASE_DOM"/>
    <property type="match status" value="1"/>
</dbReference>
<evidence type="ECO:0000313" key="18">
    <source>
        <dbReference type="Proteomes" id="UP001372834"/>
    </source>
</evidence>
<dbReference type="SMART" id="SM00238">
    <property type="entry name" value="BIR"/>
    <property type="match status" value="1"/>
</dbReference>
<sequence>MEPMDVIGFHSKVDESNRLIFEKDRLETFDENWKELKGFKYCTPKNFAAAGFYNCSSNKFTDNVKCFACQKELSDWEKNDDPWQEHVKRGKTCPFVLFRAKETTTIEDFLRLQYEVKKNILNSYFESQKTKLKDTEKGLQKVLNALQKKNKNYGMSGSIKRKTGAIPSIEGYTILESLGSGSYSTVYKAISKTANKDIVAIKCIAKDKLKGSAADNVITEIKLLKLLRHDYIVEMKNFCWDDNYIYIILEYCDGRDLSWFIKKSRKLSEQTCKKFLQQLALAMKYLRDNNICHLDLKPQNLLLSTKPNLSLKLADFGFSQFLSLEERQSSLRGSPLYMAPEMLLLQDYDASVDLWSIGVIMYECLFGRAPYSSKNVQELLDKIKMQKPIEIPEQSGISSECRDLLSRLLQHNPTQRISYNDFFAHSFLDLEHMPSPESYNKAVQMVCDAVKFDMQKKYVDAFYLYCEALRYFVPLIIDQLKFFVAAETNPKRKNALRAKVNEYITRAENLKQFVCLNSKTSQGVKNGVNDFNHITQGAIFRELNLLCAEDAQLGEVLEMGCNAEEHYAEGEYRLAFDKFQTCIRTLLSVLSKEPPGRRKDLLNNQVKHWMTEAERTKALLSELDLNGANSAVLEKSDACRLQ</sequence>
<dbReference type="GO" id="GO:0005776">
    <property type="term" value="C:autophagosome"/>
    <property type="evidence" value="ECO:0007669"/>
    <property type="project" value="TreeGrafter"/>
</dbReference>